<evidence type="ECO:0000256" key="1">
    <source>
        <dbReference type="ARBA" id="ARBA00022741"/>
    </source>
</evidence>
<dbReference type="GO" id="GO:0006270">
    <property type="term" value="P:DNA replication initiation"/>
    <property type="evidence" value="ECO:0007669"/>
    <property type="project" value="TreeGrafter"/>
</dbReference>
<gene>
    <name evidence="6" type="ORF">SAMN05421790_102262</name>
</gene>
<dbReference type="GO" id="GO:0006302">
    <property type="term" value="P:double-strand break repair"/>
    <property type="evidence" value="ECO:0007669"/>
    <property type="project" value="TreeGrafter"/>
</dbReference>
<dbReference type="PANTHER" id="PTHR30580">
    <property type="entry name" value="PRIMOSOMAL PROTEIN N"/>
    <property type="match status" value="1"/>
</dbReference>
<dbReference type="PROSITE" id="PS51192">
    <property type="entry name" value="HELICASE_ATP_BIND_1"/>
    <property type="match status" value="1"/>
</dbReference>
<dbReference type="InterPro" id="IPR027417">
    <property type="entry name" value="P-loop_NTPase"/>
</dbReference>
<evidence type="ECO:0000313" key="7">
    <source>
        <dbReference type="Proteomes" id="UP000186795"/>
    </source>
</evidence>
<protein>
    <submittedName>
        <fullName evidence="6">Competence protein ComFA</fullName>
    </submittedName>
</protein>
<dbReference type="PANTHER" id="PTHR30580:SF1">
    <property type="entry name" value="COMF OPERON PROTEIN 1"/>
    <property type="match status" value="1"/>
</dbReference>
<organism evidence="6 7">
    <name type="scientific">Kroppenstedtia eburnea</name>
    <dbReference type="NCBI Taxonomy" id="714067"/>
    <lineage>
        <taxon>Bacteria</taxon>
        <taxon>Bacillati</taxon>
        <taxon>Bacillota</taxon>
        <taxon>Bacilli</taxon>
        <taxon>Bacillales</taxon>
        <taxon>Thermoactinomycetaceae</taxon>
        <taxon>Kroppenstedtia</taxon>
    </lineage>
</organism>
<keyword evidence="1" id="KW-0547">Nucleotide-binding</keyword>
<evidence type="ECO:0000313" key="6">
    <source>
        <dbReference type="EMBL" id="SIS51726.1"/>
    </source>
</evidence>
<dbReference type="OrthoDB" id="2077914at2"/>
<dbReference type="Pfam" id="PF04851">
    <property type="entry name" value="ResIII"/>
    <property type="match status" value="1"/>
</dbReference>
<dbReference type="GO" id="GO:0043138">
    <property type="term" value="F:3'-5' DNA helicase activity"/>
    <property type="evidence" value="ECO:0007669"/>
    <property type="project" value="TreeGrafter"/>
</dbReference>
<dbReference type="Proteomes" id="UP000186795">
    <property type="component" value="Unassembled WGS sequence"/>
</dbReference>
<keyword evidence="7" id="KW-1185">Reference proteome</keyword>
<sequence>MERWGRSVEFAIYRVRGGTRVTLAPEVDRAFWKSCGEEIGPVQSFPSFGQAFRRVSGGIPPCLAGEGGEGVKQWERVAHSLHRRLEGRVLIWDELGGGESDDEEESLRQGVQWLVLTGRATLLPGVEATGAALRRRCNRCGAGADRILTGPCARCGGECAWCDRCVILGRNRACMPLVLVEPSGSRSGEQKVELRLPVLSLAQQDAAAKCLHWLERKEEKLLVWAVTGSGKTEMMFPAIRQVLEQGGRVLWASPRREVVTGVAQRMRRAFPGTEVAEVHGETGEIRENRRLTVATVQQTLRYYRRFRLAVVDEADAFPLQEDPRWLNGIRRSLIDGGQQVYLTATPPSSWKRRARRGKMASVTVPARFHGQPLPVPKGFRIWGLWRKLERGASIPRLESFLKGVSAEKGQAFLFVPRIADTNLVLDWVVDRMPGLKPAIGLATGRHEQRRDTIQDFMAGELQILVTTTILERGVTVPRCHVLVVGADHPVFDRATLIQVAGRVGRDPASPRGEVWFLSTVWTEAQTGAIREIRSLNRYAGEWGYLSVERGAPGS</sequence>
<dbReference type="SMART" id="SM00487">
    <property type="entry name" value="DEXDc"/>
    <property type="match status" value="1"/>
</dbReference>
<dbReference type="GO" id="GO:0006310">
    <property type="term" value="P:DNA recombination"/>
    <property type="evidence" value="ECO:0007669"/>
    <property type="project" value="TreeGrafter"/>
</dbReference>
<dbReference type="PROSITE" id="PS51194">
    <property type="entry name" value="HELICASE_CTER"/>
    <property type="match status" value="1"/>
</dbReference>
<dbReference type="AlphaFoldDB" id="A0A1N7JR65"/>
<dbReference type="InterPro" id="IPR014001">
    <property type="entry name" value="Helicase_ATP-bd"/>
</dbReference>
<dbReference type="GO" id="GO:0005524">
    <property type="term" value="F:ATP binding"/>
    <property type="evidence" value="ECO:0007669"/>
    <property type="project" value="UniProtKB-KW"/>
</dbReference>
<reference evidence="7" key="1">
    <citation type="submission" date="2017-01" db="EMBL/GenBank/DDBJ databases">
        <authorList>
            <person name="Varghese N."/>
            <person name="Submissions S."/>
        </authorList>
    </citation>
    <scope>NUCLEOTIDE SEQUENCE [LARGE SCALE GENOMIC DNA]</scope>
    <source>
        <strain evidence="7">DSM 45196</strain>
    </source>
</reference>
<evidence type="ECO:0000256" key="3">
    <source>
        <dbReference type="ARBA" id="ARBA00023125"/>
    </source>
</evidence>
<feature type="domain" description="Helicase C-terminal" evidence="5">
    <location>
        <begin position="396"/>
        <end position="553"/>
    </location>
</feature>
<dbReference type="SMART" id="SM00490">
    <property type="entry name" value="HELICc"/>
    <property type="match status" value="1"/>
</dbReference>
<name>A0A1N7JR65_9BACL</name>
<feature type="domain" description="Helicase ATP-binding" evidence="4">
    <location>
        <begin position="212"/>
        <end position="364"/>
    </location>
</feature>
<accession>A0A1N7JR65</accession>
<evidence type="ECO:0000259" key="5">
    <source>
        <dbReference type="PROSITE" id="PS51194"/>
    </source>
</evidence>
<dbReference type="RefSeq" id="WP_076523794.1">
    <property type="nucleotide sequence ID" value="NZ_CP048103.1"/>
</dbReference>
<dbReference type="InterPro" id="IPR006935">
    <property type="entry name" value="Helicase/UvrB_N"/>
</dbReference>
<dbReference type="GO" id="GO:0016787">
    <property type="term" value="F:hydrolase activity"/>
    <property type="evidence" value="ECO:0007669"/>
    <property type="project" value="InterPro"/>
</dbReference>
<dbReference type="EMBL" id="FTOD01000002">
    <property type="protein sequence ID" value="SIS51726.1"/>
    <property type="molecule type" value="Genomic_DNA"/>
</dbReference>
<dbReference type="GO" id="GO:0003677">
    <property type="term" value="F:DNA binding"/>
    <property type="evidence" value="ECO:0007669"/>
    <property type="project" value="UniProtKB-KW"/>
</dbReference>
<keyword evidence="2" id="KW-0067">ATP-binding</keyword>
<dbReference type="InterPro" id="IPR001650">
    <property type="entry name" value="Helicase_C-like"/>
</dbReference>
<proteinExistence type="predicted"/>
<evidence type="ECO:0000259" key="4">
    <source>
        <dbReference type="PROSITE" id="PS51192"/>
    </source>
</evidence>
<keyword evidence="3" id="KW-0238">DNA-binding</keyword>
<dbReference type="Gene3D" id="3.40.50.300">
    <property type="entry name" value="P-loop containing nucleotide triphosphate hydrolases"/>
    <property type="match status" value="2"/>
</dbReference>
<evidence type="ECO:0000256" key="2">
    <source>
        <dbReference type="ARBA" id="ARBA00022840"/>
    </source>
</evidence>
<dbReference type="Pfam" id="PF00271">
    <property type="entry name" value="Helicase_C"/>
    <property type="match status" value="1"/>
</dbReference>
<dbReference type="SUPFAM" id="SSF52540">
    <property type="entry name" value="P-loop containing nucleoside triphosphate hydrolases"/>
    <property type="match status" value="1"/>
</dbReference>